<dbReference type="GO" id="GO:0000155">
    <property type="term" value="F:phosphorelay sensor kinase activity"/>
    <property type="evidence" value="ECO:0007669"/>
    <property type="project" value="InterPro"/>
</dbReference>
<dbReference type="Pfam" id="PF02518">
    <property type="entry name" value="HATPase_c"/>
    <property type="match status" value="1"/>
</dbReference>
<dbReference type="OrthoDB" id="227596at2"/>
<dbReference type="Gene3D" id="1.20.5.1930">
    <property type="match status" value="1"/>
</dbReference>
<evidence type="ECO:0000256" key="13">
    <source>
        <dbReference type="ARBA" id="ARBA00022840"/>
    </source>
</evidence>
<dbReference type="SMART" id="SM00387">
    <property type="entry name" value="HATPase_c"/>
    <property type="match status" value="1"/>
</dbReference>
<evidence type="ECO:0000256" key="16">
    <source>
        <dbReference type="ARBA" id="ARBA00023014"/>
    </source>
</evidence>
<comment type="catalytic activity">
    <reaction evidence="1">
        <text>ATP + protein L-histidine = ADP + protein N-phospho-L-histidine.</text>
        <dbReference type="EC" id="2.7.13.3"/>
    </reaction>
</comment>
<keyword evidence="10" id="KW-0479">Metal-binding</keyword>
<dbReference type="PANTHER" id="PTHR24421">
    <property type="entry name" value="NITRATE/NITRITE SENSOR PROTEIN NARX-RELATED"/>
    <property type="match status" value="1"/>
</dbReference>
<keyword evidence="19" id="KW-1133">Transmembrane helix</keyword>
<keyword evidence="8" id="KW-0597">Phosphoprotein</keyword>
<keyword evidence="16" id="KW-0411">Iron-sulfur</keyword>
<dbReference type="InterPro" id="IPR050482">
    <property type="entry name" value="Sensor_HK_TwoCompSys"/>
</dbReference>
<feature type="transmembrane region" description="Helical" evidence="19">
    <location>
        <begin position="135"/>
        <end position="155"/>
    </location>
</feature>
<evidence type="ECO:0000256" key="12">
    <source>
        <dbReference type="ARBA" id="ARBA00022777"/>
    </source>
</evidence>
<protein>
    <recommendedName>
        <fullName evidence="5">Oxygen sensor histidine kinase NreB</fullName>
        <ecNumber evidence="4">2.7.13.3</ecNumber>
    </recommendedName>
    <alternativeName>
        <fullName evidence="18">Nitrogen regulation protein B</fullName>
    </alternativeName>
</protein>
<dbReference type="EMBL" id="VANP01000006">
    <property type="protein sequence ID" value="TLP58540.1"/>
    <property type="molecule type" value="Genomic_DNA"/>
</dbReference>
<proteinExistence type="predicted"/>
<dbReference type="InterPro" id="IPR036890">
    <property type="entry name" value="HATPase_C_sf"/>
</dbReference>
<keyword evidence="15" id="KW-0902">Two-component regulatory system</keyword>
<dbReference type="EC" id="2.7.13.3" evidence="4"/>
<evidence type="ECO:0000256" key="1">
    <source>
        <dbReference type="ARBA" id="ARBA00000085"/>
    </source>
</evidence>
<evidence type="ECO:0000256" key="14">
    <source>
        <dbReference type="ARBA" id="ARBA00023004"/>
    </source>
</evidence>
<evidence type="ECO:0000256" key="15">
    <source>
        <dbReference type="ARBA" id="ARBA00023012"/>
    </source>
</evidence>
<dbReference type="CDD" id="cd16917">
    <property type="entry name" value="HATPase_UhpB-NarQ-NarX-like"/>
    <property type="match status" value="1"/>
</dbReference>
<keyword evidence="19" id="KW-0812">Transmembrane</keyword>
<evidence type="ECO:0000256" key="5">
    <source>
        <dbReference type="ARBA" id="ARBA00017322"/>
    </source>
</evidence>
<accession>A0A5R8YYJ9</accession>
<keyword evidence="12 21" id="KW-0418">Kinase</keyword>
<evidence type="ECO:0000256" key="6">
    <source>
        <dbReference type="ARBA" id="ARBA00022485"/>
    </source>
</evidence>
<dbReference type="InterPro" id="IPR005467">
    <property type="entry name" value="His_kinase_dom"/>
</dbReference>
<keyword evidence="13" id="KW-0067">ATP-binding</keyword>
<evidence type="ECO:0000256" key="19">
    <source>
        <dbReference type="SAM" id="Phobius"/>
    </source>
</evidence>
<evidence type="ECO:0000256" key="7">
    <source>
        <dbReference type="ARBA" id="ARBA00022490"/>
    </source>
</evidence>
<keyword evidence="19" id="KW-0472">Membrane</keyword>
<comment type="subcellular location">
    <subcellularLocation>
        <location evidence="3">Cytoplasm</location>
    </subcellularLocation>
</comment>
<organism evidence="21 22">
    <name type="scientific">Microbispora triticiradicis</name>
    <dbReference type="NCBI Taxonomy" id="2200763"/>
    <lineage>
        <taxon>Bacteria</taxon>
        <taxon>Bacillati</taxon>
        <taxon>Actinomycetota</taxon>
        <taxon>Actinomycetes</taxon>
        <taxon>Streptosporangiales</taxon>
        <taxon>Streptosporangiaceae</taxon>
        <taxon>Microbispora</taxon>
    </lineage>
</organism>
<keyword evidence="6" id="KW-0004">4Fe-4S</keyword>
<evidence type="ECO:0000256" key="11">
    <source>
        <dbReference type="ARBA" id="ARBA00022741"/>
    </source>
</evidence>
<feature type="transmembrane region" description="Helical" evidence="19">
    <location>
        <begin position="88"/>
        <end position="106"/>
    </location>
</feature>
<keyword evidence="7" id="KW-0963">Cytoplasm</keyword>
<dbReference type="InterPro" id="IPR003594">
    <property type="entry name" value="HATPase_dom"/>
</dbReference>
<evidence type="ECO:0000256" key="8">
    <source>
        <dbReference type="ARBA" id="ARBA00022553"/>
    </source>
</evidence>
<evidence type="ECO:0000256" key="9">
    <source>
        <dbReference type="ARBA" id="ARBA00022679"/>
    </source>
</evidence>
<sequence length="421" mass="43915">MASPPAVLATASVPTPACSPAPHASGRPVPWVAPVLYAAVLAGGLYYDVAGDAPPSPAKVAAFVAGLVTLSGLDVLERRRHRVRTPKGLAAALLGARLALFAAVAAADTAGLSRVLFVLLPFSAYFAFGRRVAVALAAGCLGLLIAWLSITVPGWHVTAAYVSDVLMFGLGLVLALSMAAVAVGEQESRTRLEHALYEVEESHARLTAYAERVAELTAAEERNRLAREIHDSLGHHLTAAAVQMEKAEAFLDRDRATAERALADARSSAARALGEVRHSVRALRGEAGPFRLSEALAELVRRLDGGGPRVTLETGGDESGYDAAALRTLYRAAQEALTNAFKHAAAGRVAVSVTCGEARARLVVEDDGGGLPPGPREERGFGLRGMRERVRLAGGDVSLTSEPGRGTTVTVTVPREPAGAV</sequence>
<dbReference type="Pfam" id="PF07730">
    <property type="entry name" value="HisKA_3"/>
    <property type="match status" value="1"/>
</dbReference>
<dbReference type="PANTHER" id="PTHR24421:SF10">
    <property type="entry name" value="NITRATE_NITRITE SENSOR PROTEIN NARQ"/>
    <property type="match status" value="1"/>
</dbReference>
<dbReference type="Gene3D" id="3.30.565.10">
    <property type="entry name" value="Histidine kinase-like ATPase, C-terminal domain"/>
    <property type="match status" value="1"/>
</dbReference>
<evidence type="ECO:0000256" key="2">
    <source>
        <dbReference type="ARBA" id="ARBA00001966"/>
    </source>
</evidence>
<dbReference type="GO" id="GO:0005524">
    <property type="term" value="F:ATP binding"/>
    <property type="evidence" value="ECO:0007669"/>
    <property type="project" value="UniProtKB-KW"/>
</dbReference>
<feature type="transmembrane region" description="Helical" evidence="19">
    <location>
        <begin position="112"/>
        <end position="128"/>
    </location>
</feature>
<name>A0A5R8YYJ9_9ACTN</name>
<dbReference type="Proteomes" id="UP000309033">
    <property type="component" value="Unassembled WGS sequence"/>
</dbReference>
<feature type="domain" description="Histidine kinase" evidence="20">
    <location>
        <begin position="329"/>
        <end position="417"/>
    </location>
</feature>
<keyword evidence="9" id="KW-0808">Transferase</keyword>
<dbReference type="GO" id="GO:0046872">
    <property type="term" value="F:metal ion binding"/>
    <property type="evidence" value="ECO:0007669"/>
    <property type="project" value="UniProtKB-KW"/>
</dbReference>
<evidence type="ECO:0000313" key="22">
    <source>
        <dbReference type="Proteomes" id="UP000309033"/>
    </source>
</evidence>
<evidence type="ECO:0000256" key="4">
    <source>
        <dbReference type="ARBA" id="ARBA00012438"/>
    </source>
</evidence>
<feature type="transmembrane region" description="Helical" evidence="19">
    <location>
        <begin position="161"/>
        <end position="183"/>
    </location>
</feature>
<keyword evidence="11" id="KW-0547">Nucleotide-binding</keyword>
<evidence type="ECO:0000256" key="17">
    <source>
        <dbReference type="ARBA" id="ARBA00024827"/>
    </source>
</evidence>
<evidence type="ECO:0000256" key="3">
    <source>
        <dbReference type="ARBA" id="ARBA00004496"/>
    </source>
</evidence>
<dbReference type="SUPFAM" id="SSF55874">
    <property type="entry name" value="ATPase domain of HSP90 chaperone/DNA topoisomerase II/histidine kinase"/>
    <property type="match status" value="1"/>
</dbReference>
<keyword evidence="22" id="KW-1185">Reference proteome</keyword>
<dbReference type="InterPro" id="IPR011712">
    <property type="entry name" value="Sig_transdc_His_kin_sub3_dim/P"/>
</dbReference>
<dbReference type="PRINTS" id="PR00344">
    <property type="entry name" value="BCTRLSENSOR"/>
</dbReference>
<gene>
    <name evidence="21" type="ORF">FED44_16810</name>
</gene>
<evidence type="ECO:0000256" key="18">
    <source>
        <dbReference type="ARBA" id="ARBA00030800"/>
    </source>
</evidence>
<evidence type="ECO:0000313" key="21">
    <source>
        <dbReference type="EMBL" id="TLP58540.1"/>
    </source>
</evidence>
<dbReference type="AlphaFoldDB" id="A0A5R8YYJ9"/>
<comment type="function">
    <text evidence="17">Member of the two-component regulatory system NreB/NreC involved in the control of dissimilatory nitrate/nitrite reduction in response to oxygen. NreB functions as a direct oxygen sensor histidine kinase which is autophosphorylated, in the absence of oxygen, probably at the conserved histidine residue, and transfers its phosphate group probably to a conserved aspartate residue of NreC. NreB/NreC activates the expression of the nitrate (narGHJI) and nitrite (nir) reductase operons, as well as the putative nitrate transporter gene narT.</text>
</comment>
<evidence type="ECO:0000259" key="20">
    <source>
        <dbReference type="PROSITE" id="PS50109"/>
    </source>
</evidence>
<dbReference type="InterPro" id="IPR004358">
    <property type="entry name" value="Sig_transdc_His_kin-like_C"/>
</dbReference>
<dbReference type="PROSITE" id="PS50109">
    <property type="entry name" value="HIS_KIN"/>
    <property type="match status" value="1"/>
</dbReference>
<comment type="caution">
    <text evidence="21">The sequence shown here is derived from an EMBL/GenBank/DDBJ whole genome shotgun (WGS) entry which is preliminary data.</text>
</comment>
<dbReference type="GO" id="GO:0051539">
    <property type="term" value="F:4 iron, 4 sulfur cluster binding"/>
    <property type="evidence" value="ECO:0007669"/>
    <property type="project" value="UniProtKB-KW"/>
</dbReference>
<dbReference type="GO" id="GO:0005737">
    <property type="term" value="C:cytoplasm"/>
    <property type="evidence" value="ECO:0007669"/>
    <property type="project" value="UniProtKB-SubCell"/>
</dbReference>
<reference evidence="21" key="1">
    <citation type="submission" date="2019-05" db="EMBL/GenBank/DDBJ databases">
        <title>Isolation, diversity and antifungal activity of Actinobacteria from wheat.</title>
        <authorList>
            <person name="Yu B."/>
        </authorList>
    </citation>
    <scope>NUCLEOTIDE SEQUENCE [LARGE SCALE GENOMIC DNA]</scope>
    <source>
        <strain evidence="21">NEAU-HEGS1-5</strain>
    </source>
</reference>
<dbReference type="GO" id="GO:0016020">
    <property type="term" value="C:membrane"/>
    <property type="evidence" value="ECO:0007669"/>
    <property type="project" value="InterPro"/>
</dbReference>
<dbReference type="GO" id="GO:0046983">
    <property type="term" value="F:protein dimerization activity"/>
    <property type="evidence" value="ECO:0007669"/>
    <property type="project" value="InterPro"/>
</dbReference>
<evidence type="ECO:0000256" key="10">
    <source>
        <dbReference type="ARBA" id="ARBA00022723"/>
    </source>
</evidence>
<comment type="cofactor">
    <cofactor evidence="2">
        <name>[4Fe-4S] cluster</name>
        <dbReference type="ChEBI" id="CHEBI:49883"/>
    </cofactor>
</comment>
<keyword evidence="14" id="KW-0408">Iron</keyword>